<evidence type="ECO:0000313" key="2">
    <source>
        <dbReference type="EMBL" id="MBB5434001.1"/>
    </source>
</evidence>
<reference evidence="2 3" key="1">
    <citation type="submission" date="2020-08" db="EMBL/GenBank/DDBJ databases">
        <title>Sequencing the genomes of 1000 actinobacteria strains.</title>
        <authorList>
            <person name="Klenk H.-P."/>
        </authorList>
    </citation>
    <scope>NUCLEOTIDE SEQUENCE [LARGE SCALE GENOMIC DNA]</scope>
    <source>
        <strain evidence="2 3">DSM 44551</strain>
    </source>
</reference>
<keyword evidence="3" id="KW-1185">Reference proteome</keyword>
<protein>
    <submittedName>
        <fullName evidence="2">Pimeloyl-ACP methyl ester carboxylesterase</fullName>
    </submittedName>
</protein>
<dbReference type="InterPro" id="IPR000073">
    <property type="entry name" value="AB_hydrolase_1"/>
</dbReference>
<gene>
    <name evidence="2" type="ORF">HDA36_004085</name>
</gene>
<dbReference type="AlphaFoldDB" id="A0A7W8QQY4"/>
<dbReference type="InterPro" id="IPR029058">
    <property type="entry name" value="AB_hydrolase_fold"/>
</dbReference>
<dbReference type="GO" id="GO:0003824">
    <property type="term" value="F:catalytic activity"/>
    <property type="evidence" value="ECO:0007669"/>
    <property type="project" value="UniProtKB-ARBA"/>
</dbReference>
<organism evidence="2 3">
    <name type="scientific">Nocardiopsis composta</name>
    <dbReference type="NCBI Taxonomy" id="157465"/>
    <lineage>
        <taxon>Bacteria</taxon>
        <taxon>Bacillati</taxon>
        <taxon>Actinomycetota</taxon>
        <taxon>Actinomycetes</taxon>
        <taxon>Streptosporangiales</taxon>
        <taxon>Nocardiopsidaceae</taxon>
        <taxon>Nocardiopsis</taxon>
    </lineage>
</organism>
<dbReference type="Pfam" id="PF12697">
    <property type="entry name" value="Abhydrolase_6"/>
    <property type="match status" value="1"/>
</dbReference>
<comment type="caution">
    <text evidence="2">The sequence shown here is derived from an EMBL/GenBank/DDBJ whole genome shotgun (WGS) entry which is preliminary data.</text>
</comment>
<proteinExistence type="predicted"/>
<sequence length="246" mass="25264">MSTPVVLVPGMLCDPGLWAPVRGRVAAPVLDAAIDASTIGGMADQVLAAAPERFVLTGLSLGAIVGFEVLNRAPERVAGFCAISTNAAAPRPDQYAAWRTMAERTRSGGFGEVVRDELLPAMFAEAAPAAEQAEAFTGMAHRVGPEAFLRQLAAQATRTDAGPSLARVRCPTAVICGAADALCPPRVNRAVADAVPGALFRILPGAGHLCTLTHGRQVAGVLGELLAAVEGPSLHPRPAGLRGIRG</sequence>
<dbReference type="PANTHER" id="PTHR43433">
    <property type="entry name" value="HYDROLASE, ALPHA/BETA FOLD FAMILY PROTEIN"/>
    <property type="match status" value="1"/>
</dbReference>
<dbReference type="Gene3D" id="3.40.50.1820">
    <property type="entry name" value="alpha/beta hydrolase"/>
    <property type="match status" value="1"/>
</dbReference>
<dbReference type="EMBL" id="JACHDB010000001">
    <property type="protein sequence ID" value="MBB5434001.1"/>
    <property type="molecule type" value="Genomic_DNA"/>
</dbReference>
<name>A0A7W8QQY4_9ACTN</name>
<evidence type="ECO:0000259" key="1">
    <source>
        <dbReference type="Pfam" id="PF12697"/>
    </source>
</evidence>
<dbReference type="Proteomes" id="UP000572635">
    <property type="component" value="Unassembled WGS sequence"/>
</dbReference>
<dbReference type="RefSeq" id="WP_184394248.1">
    <property type="nucleotide sequence ID" value="NZ_BAAAJD010000040.1"/>
</dbReference>
<dbReference type="SUPFAM" id="SSF53474">
    <property type="entry name" value="alpha/beta-Hydrolases"/>
    <property type="match status" value="1"/>
</dbReference>
<feature type="domain" description="AB hydrolase-1" evidence="1">
    <location>
        <begin position="6"/>
        <end position="219"/>
    </location>
</feature>
<accession>A0A7W8QQY4</accession>
<dbReference type="InterPro" id="IPR050471">
    <property type="entry name" value="AB_hydrolase"/>
</dbReference>
<evidence type="ECO:0000313" key="3">
    <source>
        <dbReference type="Proteomes" id="UP000572635"/>
    </source>
</evidence>
<dbReference type="PANTHER" id="PTHR43433:SF4">
    <property type="entry name" value="NON-HEME CHLOROPEROXIDASE-RELATED"/>
    <property type="match status" value="1"/>
</dbReference>